<feature type="compositionally biased region" description="Polar residues" evidence="1">
    <location>
        <begin position="180"/>
        <end position="189"/>
    </location>
</feature>
<feature type="compositionally biased region" description="Basic and acidic residues" evidence="1">
    <location>
        <begin position="1"/>
        <end position="16"/>
    </location>
</feature>
<accession>A0A438BYT8</accession>
<proteinExistence type="predicted"/>
<evidence type="ECO:0000256" key="1">
    <source>
        <dbReference type="SAM" id="MobiDB-lite"/>
    </source>
</evidence>
<evidence type="ECO:0000313" key="3">
    <source>
        <dbReference type="Proteomes" id="UP000288805"/>
    </source>
</evidence>
<feature type="region of interest" description="Disordered" evidence="1">
    <location>
        <begin position="1"/>
        <end position="110"/>
    </location>
</feature>
<sequence length="241" mass="26618">MEKKGRDVPGEEEKQHPSLGMEGEPCRRWPEWQEAKNREKMEMQGSGRTAGGLEGQDGAGRAWRGVGSGRKVATRRHAPAHQPPAVRNMWSFPGKKVAGKGCRRDGDPTAMRLSGVQRYKGKMKYVMGTAKPPAGDDLKYEVWDAKNSMVMSWLLHSMQLEMGVPSQIFELKQQIVNTEQGSSTVTRGVSNEGGHHTTKSGKGHQTAAVEDSQEAIIFNQGTILGLQGLVFTTYQERKDQV</sequence>
<name>A0A438BYT8_VITVI</name>
<organism evidence="2 3">
    <name type="scientific">Vitis vinifera</name>
    <name type="common">Grape</name>
    <dbReference type="NCBI Taxonomy" id="29760"/>
    <lineage>
        <taxon>Eukaryota</taxon>
        <taxon>Viridiplantae</taxon>
        <taxon>Streptophyta</taxon>
        <taxon>Embryophyta</taxon>
        <taxon>Tracheophyta</taxon>
        <taxon>Spermatophyta</taxon>
        <taxon>Magnoliopsida</taxon>
        <taxon>eudicotyledons</taxon>
        <taxon>Gunneridae</taxon>
        <taxon>Pentapetalae</taxon>
        <taxon>rosids</taxon>
        <taxon>Vitales</taxon>
        <taxon>Vitaceae</taxon>
        <taxon>Viteae</taxon>
        <taxon>Vitis</taxon>
    </lineage>
</organism>
<feature type="compositionally biased region" description="Basic and acidic residues" evidence="1">
    <location>
        <begin position="24"/>
        <end position="42"/>
    </location>
</feature>
<reference evidence="2 3" key="1">
    <citation type="journal article" date="2018" name="PLoS Genet.">
        <title>Population sequencing reveals clonal diversity and ancestral inbreeding in the grapevine cultivar Chardonnay.</title>
        <authorList>
            <person name="Roach M.J."/>
            <person name="Johnson D.L."/>
            <person name="Bohlmann J."/>
            <person name="van Vuuren H.J."/>
            <person name="Jones S.J."/>
            <person name="Pretorius I.S."/>
            <person name="Schmidt S.A."/>
            <person name="Borneman A.R."/>
        </authorList>
    </citation>
    <scope>NUCLEOTIDE SEQUENCE [LARGE SCALE GENOMIC DNA]</scope>
    <source>
        <strain evidence="3">cv. Chardonnay</strain>
        <tissue evidence="2">Leaf</tissue>
    </source>
</reference>
<dbReference type="EMBL" id="QGNW01002590">
    <property type="protein sequence ID" value="RVW16169.1"/>
    <property type="molecule type" value="Genomic_DNA"/>
</dbReference>
<gene>
    <name evidence="2" type="ORF">CK203_074343</name>
</gene>
<evidence type="ECO:0000313" key="2">
    <source>
        <dbReference type="EMBL" id="RVW16169.1"/>
    </source>
</evidence>
<dbReference type="Proteomes" id="UP000288805">
    <property type="component" value="Unassembled WGS sequence"/>
</dbReference>
<feature type="region of interest" description="Disordered" evidence="1">
    <location>
        <begin position="180"/>
        <end position="208"/>
    </location>
</feature>
<feature type="compositionally biased region" description="Gly residues" evidence="1">
    <location>
        <begin position="48"/>
        <end position="58"/>
    </location>
</feature>
<dbReference type="AlphaFoldDB" id="A0A438BYT8"/>
<protein>
    <submittedName>
        <fullName evidence="2">Uncharacterized protein</fullName>
    </submittedName>
</protein>
<comment type="caution">
    <text evidence="2">The sequence shown here is derived from an EMBL/GenBank/DDBJ whole genome shotgun (WGS) entry which is preliminary data.</text>
</comment>